<evidence type="ECO:0000259" key="1">
    <source>
        <dbReference type="Pfam" id="PF01575"/>
    </source>
</evidence>
<dbReference type="GeneID" id="72185537"/>
<name>A0A8U0HQC4_9EURY</name>
<accession>A0A8U0HQC4</accession>
<dbReference type="Pfam" id="PF01575">
    <property type="entry name" value="MaoC_dehydratas"/>
    <property type="match status" value="1"/>
</dbReference>
<gene>
    <name evidence="2" type="ORF">M0R89_10020</name>
</gene>
<dbReference type="AlphaFoldDB" id="A0A8U0HQC4"/>
<proteinExistence type="predicted"/>
<dbReference type="Proteomes" id="UP000830729">
    <property type="component" value="Chromosome"/>
</dbReference>
<evidence type="ECO:0000313" key="3">
    <source>
        <dbReference type="Proteomes" id="UP000830729"/>
    </source>
</evidence>
<feature type="domain" description="MaoC-like" evidence="1">
    <location>
        <begin position="11"/>
        <end position="123"/>
    </location>
</feature>
<protein>
    <submittedName>
        <fullName evidence="2">MaoC family dehydratase N-terminal domain-containing protein</fullName>
    </submittedName>
</protein>
<sequence length="145" mass="15954">MTLSFDELDVGRRITTPSRTVTEADVTNFAGVSGDFNPLHTSRTEAEASDFGGRVAHGALVFSMMTGLARRASDRRADVVAFYGVDRLRFTAPVEFGDTIRVEMELVEKDPKDHPTASGVVRYDAEVLNQRDETVLSCELLSLVK</sequence>
<dbReference type="EMBL" id="CP096659">
    <property type="protein sequence ID" value="UPV72884.1"/>
    <property type="molecule type" value="Genomic_DNA"/>
</dbReference>
<reference evidence="2 3" key="1">
    <citation type="submission" date="2022-04" db="EMBL/GenBank/DDBJ databases">
        <title>Diverse halophilic archaea isolated from saline environments.</title>
        <authorList>
            <person name="Cui H.-L."/>
        </authorList>
    </citation>
    <scope>NUCLEOTIDE SEQUENCE [LARGE SCALE GENOMIC DNA]</scope>
    <source>
        <strain evidence="2 3">XZYJT49</strain>
    </source>
</reference>
<dbReference type="PANTHER" id="PTHR43664">
    <property type="entry name" value="MONOAMINE OXIDASE-RELATED"/>
    <property type="match status" value="1"/>
</dbReference>
<dbReference type="KEGG" id="halx:M0R89_10020"/>
<keyword evidence="3" id="KW-1185">Reference proteome</keyword>
<organism evidence="2 3">
    <name type="scientific">Halorussus limi</name>
    <dbReference type="NCBI Taxonomy" id="2938695"/>
    <lineage>
        <taxon>Archaea</taxon>
        <taxon>Methanobacteriati</taxon>
        <taxon>Methanobacteriota</taxon>
        <taxon>Stenosarchaea group</taxon>
        <taxon>Halobacteria</taxon>
        <taxon>Halobacteriales</taxon>
        <taxon>Haladaptataceae</taxon>
        <taxon>Halorussus</taxon>
    </lineage>
</organism>
<dbReference type="RefSeq" id="WP_248648943.1">
    <property type="nucleotide sequence ID" value="NZ_CP096659.1"/>
</dbReference>
<dbReference type="SUPFAM" id="SSF54637">
    <property type="entry name" value="Thioesterase/thiol ester dehydrase-isomerase"/>
    <property type="match status" value="1"/>
</dbReference>
<dbReference type="InterPro" id="IPR002539">
    <property type="entry name" value="MaoC-like_dom"/>
</dbReference>
<dbReference type="InterPro" id="IPR052342">
    <property type="entry name" value="MCH/BMMD"/>
</dbReference>
<evidence type="ECO:0000313" key="2">
    <source>
        <dbReference type="EMBL" id="UPV72884.1"/>
    </source>
</evidence>
<dbReference type="InterPro" id="IPR029069">
    <property type="entry name" value="HotDog_dom_sf"/>
</dbReference>
<dbReference type="PANTHER" id="PTHR43664:SF1">
    <property type="entry name" value="BETA-METHYLMALYL-COA DEHYDRATASE"/>
    <property type="match status" value="1"/>
</dbReference>
<dbReference type="Gene3D" id="3.10.129.10">
    <property type="entry name" value="Hotdog Thioesterase"/>
    <property type="match status" value="1"/>
</dbReference>